<reference evidence="3 4" key="1">
    <citation type="submission" date="2021-09" db="EMBL/GenBank/DDBJ databases">
        <title>Genomic insights and catalytic innovation underlie evolution of tropane alkaloids biosynthesis.</title>
        <authorList>
            <person name="Wang Y.-J."/>
            <person name="Tian T."/>
            <person name="Huang J.-P."/>
            <person name="Huang S.-X."/>
        </authorList>
    </citation>
    <scope>NUCLEOTIDE SEQUENCE [LARGE SCALE GENOMIC DNA]</scope>
    <source>
        <strain evidence="3">KIB-2018</strain>
        <tissue evidence="3">Leaf</tissue>
    </source>
</reference>
<evidence type="ECO:0000259" key="2">
    <source>
        <dbReference type="Pfam" id="PF10440"/>
    </source>
</evidence>
<comment type="caution">
    <text evidence="3">The sequence shown here is derived from an EMBL/GenBank/DDBJ whole genome shotgun (WGS) entry which is preliminary data.</text>
</comment>
<dbReference type="InterPro" id="IPR018848">
    <property type="entry name" value="WIYLD_domain"/>
</dbReference>
<feature type="region of interest" description="Disordered" evidence="1">
    <location>
        <begin position="75"/>
        <end position="105"/>
    </location>
</feature>
<dbReference type="Proteomes" id="UP001159364">
    <property type="component" value="Linkage Group LG03"/>
</dbReference>
<feature type="region of interest" description="Disordered" evidence="1">
    <location>
        <begin position="117"/>
        <end position="162"/>
    </location>
</feature>
<sequence length="210" mass="23951">MAPKRRPRKFPTGERRIDAALDAMHCYGFPEKLVISTINELLDVYGQGGVGWPFIEEGCYRILLDAIIEKLENEPEEKANESQDRPLLTSEPDFEALQPPTRQPDEAVVYNWNGVNWDQDSRKKQGSEDGETNGVEKPRSNKPSDGILPINQEAGVSSQRRNRCYGWISSDDDEADLVELEPAPLPENLARLLQFTRTRKKRWDVTPENE</sequence>
<proteinExistence type="predicted"/>
<dbReference type="Pfam" id="PF10440">
    <property type="entry name" value="WIYLD"/>
    <property type="match status" value="1"/>
</dbReference>
<feature type="domain" description="WIYLD" evidence="2">
    <location>
        <begin position="13"/>
        <end position="72"/>
    </location>
</feature>
<organism evidence="3 4">
    <name type="scientific">Erythroxylum novogranatense</name>
    <dbReference type="NCBI Taxonomy" id="1862640"/>
    <lineage>
        <taxon>Eukaryota</taxon>
        <taxon>Viridiplantae</taxon>
        <taxon>Streptophyta</taxon>
        <taxon>Embryophyta</taxon>
        <taxon>Tracheophyta</taxon>
        <taxon>Spermatophyta</taxon>
        <taxon>Magnoliopsida</taxon>
        <taxon>eudicotyledons</taxon>
        <taxon>Gunneridae</taxon>
        <taxon>Pentapetalae</taxon>
        <taxon>rosids</taxon>
        <taxon>fabids</taxon>
        <taxon>Malpighiales</taxon>
        <taxon>Erythroxylaceae</taxon>
        <taxon>Erythroxylum</taxon>
    </lineage>
</organism>
<dbReference type="InterPro" id="IPR043017">
    <property type="entry name" value="WIYLD_dom_sf"/>
</dbReference>
<dbReference type="PANTHER" id="PTHR34271:SF1">
    <property type="entry name" value="NUCLEOLAR HISTONE METHYLTRANSFERASE-RELATED PROTEIN"/>
    <property type="match status" value="1"/>
</dbReference>
<protein>
    <recommendedName>
        <fullName evidence="2">WIYLD domain-containing protein</fullName>
    </recommendedName>
</protein>
<keyword evidence="4" id="KW-1185">Reference proteome</keyword>
<accession>A0AAV8TR87</accession>
<evidence type="ECO:0000256" key="1">
    <source>
        <dbReference type="SAM" id="MobiDB-lite"/>
    </source>
</evidence>
<dbReference type="AlphaFoldDB" id="A0AAV8TR87"/>
<dbReference type="PANTHER" id="PTHR34271">
    <property type="entry name" value="NUCLEOLAR HISTONE METHYLTRANSFERASE-RELATED PROTEIN"/>
    <property type="match status" value="1"/>
</dbReference>
<feature type="compositionally biased region" description="Basic and acidic residues" evidence="1">
    <location>
        <begin position="75"/>
        <end position="84"/>
    </location>
</feature>
<evidence type="ECO:0000313" key="4">
    <source>
        <dbReference type="Proteomes" id="UP001159364"/>
    </source>
</evidence>
<dbReference type="Gene3D" id="1.10.8.850">
    <property type="entry name" value="Histone-lysine N methyltransferase , C-terminal domain-like"/>
    <property type="match status" value="1"/>
</dbReference>
<dbReference type="EMBL" id="JAIWQS010000003">
    <property type="protein sequence ID" value="KAJ8769467.1"/>
    <property type="molecule type" value="Genomic_DNA"/>
</dbReference>
<name>A0AAV8TR87_9ROSI</name>
<gene>
    <name evidence="3" type="ORF">K2173_002957</name>
</gene>
<evidence type="ECO:0000313" key="3">
    <source>
        <dbReference type="EMBL" id="KAJ8769467.1"/>
    </source>
</evidence>